<dbReference type="Proteomes" id="UP000293562">
    <property type="component" value="Unassembled WGS sequence"/>
</dbReference>
<evidence type="ECO:0000313" key="2">
    <source>
        <dbReference type="Proteomes" id="UP000293562"/>
    </source>
</evidence>
<evidence type="ECO:0000313" key="1">
    <source>
        <dbReference type="EMBL" id="RZT95919.1"/>
    </source>
</evidence>
<name>A0A4Q7VIH8_9BACT</name>
<accession>A0A4Q7VIH8</accession>
<organism evidence="1 2">
    <name type="scientific">Ancylomarina subtilis</name>
    <dbReference type="NCBI Taxonomy" id="1639035"/>
    <lineage>
        <taxon>Bacteria</taxon>
        <taxon>Pseudomonadati</taxon>
        <taxon>Bacteroidota</taxon>
        <taxon>Bacteroidia</taxon>
        <taxon>Marinilabiliales</taxon>
        <taxon>Marinifilaceae</taxon>
        <taxon>Ancylomarina</taxon>
    </lineage>
</organism>
<keyword evidence="2" id="KW-1185">Reference proteome</keyword>
<dbReference type="InterPro" id="IPR027417">
    <property type="entry name" value="P-loop_NTPase"/>
</dbReference>
<comment type="caution">
    <text evidence="1">The sequence shown here is derived from an EMBL/GenBank/DDBJ whole genome shotgun (WGS) entry which is preliminary data.</text>
</comment>
<dbReference type="OrthoDB" id="9757917at2"/>
<dbReference type="RefSeq" id="WP_130305840.1">
    <property type="nucleotide sequence ID" value="NZ_SHKN01000001.1"/>
</dbReference>
<sequence>MKDISWHQLEQNSSSKELSFESFCFQIATKKYKGYGVFESYYNTPGSEFYLQLTKDCDELDAKAGDIIGWQAKFWLNKKDEDNSPLDSKHRNELVKGLEKTLEYKEKLTHWIVCTPGKFSNTKTKSKPSWDSFLEDVKSIKNDISISHWHKDIFESIFHSNPEGFSSIFNLYFNTKLISKDFLTNLTRTNLKQLERKFDVDLHIKEEGELNLLNSIYPDKARADVNIYIKLLDDVIDDINRDYRIKTDEFRDLSSEVVNLTRNYYSKHLVLINEVNAINADSPDVYDFAKQSKTAIDSFIQNSESERKQLNIHLKEIFKKSDKNKINYQDIDWVEFMIQSVNNISDLLIGSKKDNSLLKTVVRILSNDAHVFGAAGYGKTHFACSISYNLLKHEHPTLLLLGSSFRNSITPKQRIIQLLDLEGSYSFKDFLGAIDILGETYNCKVPIIIDGLNESYPSAGEIWYNELYSIINDVRKFSNIILITTCREKREYIQQIFDKESYKEVENFVYLKGFTDKNIYNAVEKYFEKYAIKPSSKPYDITLFENPLRLKIFCDVNKGKVSLDINLYSIIESIESYILDLIKKISKKERAVNAIRKSKLEKGLQEIGQLLWNNNKREIQFSDFYPLFEEELSFNLIDEGLCFQRDLNNEDELIQFTYDLVGGYQIAKSVFFNNKSIPLIIEKLQSLEAKEKLFCDDKTKRHPLHEDILKSISYLLPLKTNKQIYEVITEESIILESIGNIELLSSTQADKDKFVRFIESINLGSESYNSLFQKLYDDVVQRNTFNSFDIITTIFLKLNQYEVDIFWNELIRKDSYKLQSKLKWIVKNIKDTGHSKDNVLLFVLLLTGSSDKLLRNEATKALMQLGLIYPDNIIKLAKRFIIVNDSFILESLICALTGVVLRLKNRDFTETVKHFLQEDFLIKNTTNHIAILDYIQTIFEFGLSYFGIEYDNNVIYRNKDEVWVLNKELIKKNEGDDFFWSYEMMDYDFIKFQIVSLSKHSYGSISKYSRAEIISFIYERIKQNGYTKDLYSSIEAKIAEDNKYRREEVSEQVTKYDEKYLYTAYLELAGFLLLNNQIKPEYKDALRFSYIFYDPTFPSVTSKIQIINDCFLPAYNENIQNWILEDASELLKEEYINIPFFEKNEMVLLYASMNQKNEENNTYITISISTYGFNSEFKKEILETFQSRYIHRSEGQSQMFGGEIPWRNLVECEEEIEYLDEEDEDGFDDMFGSIKESNHEESNILDSEYYPLVNSYSWSSWTSDRYQNPNFVFLDSMIAKKMELDFKIEELSHIDKNEKPVTKYYKTNNSEFLFIERTVLDKYLKENNHDLIWNKFIAKYGEFGIHQDKKLDPSYKDTKSITIYSDFTKK</sequence>
<proteinExistence type="predicted"/>
<dbReference type="Gene3D" id="3.40.50.300">
    <property type="entry name" value="P-loop containing nucleotide triphosphate hydrolases"/>
    <property type="match status" value="1"/>
</dbReference>
<dbReference type="SUPFAM" id="SSF52540">
    <property type="entry name" value="P-loop containing nucleoside triphosphate hydrolases"/>
    <property type="match status" value="1"/>
</dbReference>
<dbReference type="EMBL" id="SHKN01000001">
    <property type="protein sequence ID" value="RZT95919.1"/>
    <property type="molecule type" value="Genomic_DNA"/>
</dbReference>
<reference evidence="1 2" key="1">
    <citation type="submission" date="2019-02" db="EMBL/GenBank/DDBJ databases">
        <title>Genomic Encyclopedia of Type Strains, Phase IV (KMG-IV): sequencing the most valuable type-strain genomes for metagenomic binning, comparative biology and taxonomic classification.</title>
        <authorList>
            <person name="Goeker M."/>
        </authorList>
    </citation>
    <scope>NUCLEOTIDE SEQUENCE [LARGE SCALE GENOMIC DNA]</scope>
    <source>
        <strain evidence="1 2">DSM 28825</strain>
    </source>
</reference>
<evidence type="ECO:0008006" key="3">
    <source>
        <dbReference type="Google" id="ProtNLM"/>
    </source>
</evidence>
<gene>
    <name evidence="1" type="ORF">EV201_0547</name>
</gene>
<protein>
    <recommendedName>
        <fullName evidence="3">NACHT domain-containing protein</fullName>
    </recommendedName>
</protein>